<dbReference type="InterPro" id="IPR002852">
    <property type="entry name" value="UPF0251"/>
</dbReference>
<dbReference type="OrthoDB" id="280278at2"/>
<evidence type="ECO:0000256" key="2">
    <source>
        <dbReference type="SAM" id="MobiDB-lite"/>
    </source>
</evidence>
<dbReference type="STRING" id="1121420.SAMN02746098_04178"/>
<proteinExistence type="inferred from homology"/>
<evidence type="ECO:0000313" key="4">
    <source>
        <dbReference type="Proteomes" id="UP000183954"/>
    </source>
</evidence>
<comment type="similarity">
    <text evidence="1">Belongs to the UPF0251 family.</text>
</comment>
<reference evidence="4" key="1">
    <citation type="submission" date="2016-11" db="EMBL/GenBank/DDBJ databases">
        <authorList>
            <person name="Varghese N."/>
            <person name="Submissions S."/>
        </authorList>
    </citation>
    <scope>NUCLEOTIDE SEQUENCE [LARGE SCALE GENOMIC DNA]</scope>
    <source>
        <strain evidence="4">DSM 15449</strain>
    </source>
</reference>
<dbReference type="PANTHER" id="PTHR37478">
    <property type="match status" value="1"/>
</dbReference>
<dbReference type="PROSITE" id="PS51257">
    <property type="entry name" value="PROKAR_LIPOPROTEIN"/>
    <property type="match status" value="1"/>
</dbReference>
<keyword evidence="4" id="KW-1185">Reference proteome</keyword>
<protein>
    <submittedName>
        <fullName evidence="3">Predicted DNA-binding protein, UPF0251 family</fullName>
    </submittedName>
</protein>
<keyword evidence="3" id="KW-0238">DNA-binding</keyword>
<feature type="region of interest" description="Disordered" evidence="2">
    <location>
        <begin position="141"/>
        <end position="162"/>
    </location>
</feature>
<sequence length="162" mass="17738">MPRRRCCGLIDDAIVCQTFIPLGQSCLEEIVIKLEELEAIRLKDMVGLDQVDCAASMGVSRATFQRILGAARSKIAAALIEGRPIIIRGGHYLMKNRVFECVECRHVWEVEPCETGGKHGYEIACPECGSMKKMKLGNGSKHTCSSRHHDGHSKPGCCGGHS</sequence>
<evidence type="ECO:0000313" key="3">
    <source>
        <dbReference type="EMBL" id="SHI49552.1"/>
    </source>
</evidence>
<evidence type="ECO:0000256" key="1">
    <source>
        <dbReference type="ARBA" id="ARBA00009350"/>
    </source>
</evidence>
<dbReference type="RefSeq" id="WP_073031861.1">
    <property type="nucleotide sequence ID" value="NZ_FQXJ01000019.1"/>
</dbReference>
<dbReference type="EMBL" id="FQXJ01000019">
    <property type="protein sequence ID" value="SHI49552.1"/>
    <property type="molecule type" value="Genomic_DNA"/>
</dbReference>
<dbReference type="PANTHER" id="PTHR37478:SF2">
    <property type="entry name" value="UPF0251 PROTEIN TK0562"/>
    <property type="match status" value="1"/>
</dbReference>
<organism evidence="3 4">
    <name type="scientific">Desulfosporosinus lacus DSM 15449</name>
    <dbReference type="NCBI Taxonomy" id="1121420"/>
    <lineage>
        <taxon>Bacteria</taxon>
        <taxon>Bacillati</taxon>
        <taxon>Bacillota</taxon>
        <taxon>Clostridia</taxon>
        <taxon>Eubacteriales</taxon>
        <taxon>Desulfitobacteriaceae</taxon>
        <taxon>Desulfosporosinus</taxon>
    </lineage>
</organism>
<name>A0A1M6BLG3_9FIRM</name>
<accession>A0A1M6BLG3</accession>
<gene>
    <name evidence="3" type="ORF">SAMN02746098_04178</name>
</gene>
<dbReference type="Proteomes" id="UP000183954">
    <property type="component" value="Unassembled WGS sequence"/>
</dbReference>
<dbReference type="AlphaFoldDB" id="A0A1M6BLG3"/>
<dbReference type="Pfam" id="PF02001">
    <property type="entry name" value="DUF134"/>
    <property type="match status" value="1"/>
</dbReference>
<dbReference type="GO" id="GO:0003677">
    <property type="term" value="F:DNA binding"/>
    <property type="evidence" value="ECO:0007669"/>
    <property type="project" value="UniProtKB-KW"/>
</dbReference>